<dbReference type="PROSITE" id="PS51782">
    <property type="entry name" value="LYSM"/>
    <property type="match status" value="1"/>
</dbReference>
<comment type="caution">
    <text evidence="2">The sequence shown here is derived from an EMBL/GenBank/DDBJ whole genome shotgun (WGS) entry which is preliminary data.</text>
</comment>
<sequence length="115" mass="12889">MKKKSHVTFLTKKVQLLFIIGSLLLALFLAWYISGQNASHAQAAICSEISYKTVRITAKDTLWSIAKDNYRKEYGSLQNYIKDIKECNSLSSDSINAGCSIIVPVYVQEHSADQN</sequence>
<feature type="domain" description="LysM" evidence="1">
    <location>
        <begin position="52"/>
        <end position="103"/>
    </location>
</feature>
<keyword evidence="3" id="KW-1185">Reference proteome</keyword>
<evidence type="ECO:0000313" key="2">
    <source>
        <dbReference type="EMBL" id="MBC8556826.1"/>
    </source>
</evidence>
<gene>
    <name evidence="2" type="ORF">H8700_03790</name>
</gene>
<dbReference type="InterPro" id="IPR036779">
    <property type="entry name" value="LysM_dom_sf"/>
</dbReference>
<proteinExistence type="predicted"/>
<accession>A0ABR7MSQ4</accession>
<reference evidence="2 3" key="1">
    <citation type="submission" date="2020-08" db="EMBL/GenBank/DDBJ databases">
        <title>Genome public.</title>
        <authorList>
            <person name="Liu C."/>
            <person name="Sun Q."/>
        </authorList>
    </citation>
    <scope>NUCLEOTIDE SEQUENCE [LARGE SCALE GENOMIC DNA]</scope>
    <source>
        <strain evidence="2 3">BX3</strain>
    </source>
</reference>
<protein>
    <submittedName>
        <fullName evidence="2">LysM peptidoglycan-binding domain-containing protein</fullName>
    </submittedName>
</protein>
<organism evidence="2 3">
    <name type="scientific">Jutongia hominis</name>
    <dbReference type="NCBI Taxonomy" id="2763664"/>
    <lineage>
        <taxon>Bacteria</taxon>
        <taxon>Bacillati</taxon>
        <taxon>Bacillota</taxon>
        <taxon>Clostridia</taxon>
        <taxon>Lachnospirales</taxon>
        <taxon>Lachnospiraceae</taxon>
        <taxon>Jutongia</taxon>
    </lineage>
</organism>
<dbReference type="RefSeq" id="WP_249303225.1">
    <property type="nucleotide sequence ID" value="NZ_JACRSW010000014.1"/>
</dbReference>
<dbReference type="Pfam" id="PF01476">
    <property type="entry name" value="LysM"/>
    <property type="match status" value="1"/>
</dbReference>
<dbReference type="Gene3D" id="3.10.350.10">
    <property type="entry name" value="LysM domain"/>
    <property type="match status" value="1"/>
</dbReference>
<dbReference type="Proteomes" id="UP000637513">
    <property type="component" value="Unassembled WGS sequence"/>
</dbReference>
<evidence type="ECO:0000259" key="1">
    <source>
        <dbReference type="PROSITE" id="PS51782"/>
    </source>
</evidence>
<dbReference type="InterPro" id="IPR018392">
    <property type="entry name" value="LysM"/>
</dbReference>
<name>A0ABR7MSQ4_9FIRM</name>
<evidence type="ECO:0000313" key="3">
    <source>
        <dbReference type="Proteomes" id="UP000637513"/>
    </source>
</evidence>
<dbReference type="EMBL" id="JACRSW010000014">
    <property type="protein sequence ID" value="MBC8556826.1"/>
    <property type="molecule type" value="Genomic_DNA"/>
</dbReference>